<proteinExistence type="predicted"/>
<reference evidence="1 2" key="1">
    <citation type="journal article" date="2019" name="Front. Microbiol.">
        <title>Genomes of Neutrophilic Sulfur-Oxidizing Chemolithoautotrophs Representing 9 Proteobacterial Species From 8 Genera.</title>
        <authorList>
            <person name="Watanabe T."/>
            <person name="Kojima H."/>
            <person name="Umezawa K."/>
            <person name="Hori C."/>
            <person name="Takasuka T.E."/>
            <person name="Kato Y."/>
            <person name="Fukui M."/>
        </authorList>
    </citation>
    <scope>NUCLEOTIDE SEQUENCE [LARGE SCALE GENOMIC DNA]</scope>
    <source>
        <strain evidence="1 2">TTN</strain>
    </source>
</reference>
<gene>
    <name evidence="1" type="ORF">SFMTTN_2736</name>
</gene>
<protein>
    <submittedName>
        <fullName evidence="1">Uncharacterized protein</fullName>
    </submittedName>
</protein>
<dbReference type="Proteomes" id="UP000286806">
    <property type="component" value="Unassembled WGS sequence"/>
</dbReference>
<dbReference type="AlphaFoldDB" id="A0A401JZ77"/>
<name>A0A401JZ77_9PROT</name>
<dbReference type="EMBL" id="BGOW01000030">
    <property type="protein sequence ID" value="GCB01924.1"/>
    <property type="molecule type" value="Genomic_DNA"/>
</dbReference>
<evidence type="ECO:0000313" key="1">
    <source>
        <dbReference type="EMBL" id="GCB01924.1"/>
    </source>
</evidence>
<organism evidence="1 2">
    <name type="scientific">Sulfuriferula multivorans</name>
    <dbReference type="NCBI Taxonomy" id="1559896"/>
    <lineage>
        <taxon>Bacteria</taxon>
        <taxon>Pseudomonadati</taxon>
        <taxon>Pseudomonadota</taxon>
        <taxon>Betaproteobacteria</taxon>
        <taxon>Nitrosomonadales</taxon>
        <taxon>Sulfuricellaceae</taxon>
        <taxon>Sulfuriferula</taxon>
    </lineage>
</organism>
<comment type="caution">
    <text evidence="1">The sequence shown here is derived from an EMBL/GenBank/DDBJ whole genome shotgun (WGS) entry which is preliminary data.</text>
</comment>
<accession>A0A401JZ77</accession>
<sequence>MGEQGLANVHRNLRQQESCQTARRLVRRSSQRHYKNLRMQHQIRIPESWGRF</sequence>
<evidence type="ECO:0000313" key="2">
    <source>
        <dbReference type="Proteomes" id="UP000286806"/>
    </source>
</evidence>
<keyword evidence="2" id="KW-1185">Reference proteome</keyword>